<dbReference type="AlphaFoldDB" id="A0A0A9A2F3"/>
<name>A0A0A9A2F3_ARUDO</name>
<proteinExistence type="predicted"/>
<accession>A0A0A9A2F3</accession>
<protein>
    <submittedName>
        <fullName evidence="1">Uncharacterized protein</fullName>
    </submittedName>
</protein>
<dbReference type="EMBL" id="GBRH01254725">
    <property type="protein sequence ID" value="JAD43170.1"/>
    <property type="molecule type" value="Transcribed_RNA"/>
</dbReference>
<reference evidence="1" key="1">
    <citation type="submission" date="2014-09" db="EMBL/GenBank/DDBJ databases">
        <authorList>
            <person name="Magalhaes I.L.F."/>
            <person name="Oliveira U."/>
            <person name="Santos F.R."/>
            <person name="Vidigal T.H.D.A."/>
            <person name="Brescovit A.D."/>
            <person name="Santos A.J."/>
        </authorList>
    </citation>
    <scope>NUCLEOTIDE SEQUENCE</scope>
    <source>
        <tissue evidence="1">Shoot tissue taken approximately 20 cm above the soil surface</tissue>
    </source>
</reference>
<evidence type="ECO:0000313" key="1">
    <source>
        <dbReference type="EMBL" id="JAD43170.1"/>
    </source>
</evidence>
<organism evidence="1">
    <name type="scientific">Arundo donax</name>
    <name type="common">Giant reed</name>
    <name type="synonym">Donax arundinaceus</name>
    <dbReference type="NCBI Taxonomy" id="35708"/>
    <lineage>
        <taxon>Eukaryota</taxon>
        <taxon>Viridiplantae</taxon>
        <taxon>Streptophyta</taxon>
        <taxon>Embryophyta</taxon>
        <taxon>Tracheophyta</taxon>
        <taxon>Spermatophyta</taxon>
        <taxon>Magnoliopsida</taxon>
        <taxon>Liliopsida</taxon>
        <taxon>Poales</taxon>
        <taxon>Poaceae</taxon>
        <taxon>PACMAD clade</taxon>
        <taxon>Arundinoideae</taxon>
        <taxon>Arundineae</taxon>
        <taxon>Arundo</taxon>
    </lineage>
</organism>
<sequence>MLGYNLDALFLDAFSFNGAVERQKENILSYGSGLRSFLVILETITPAL</sequence>
<reference evidence="1" key="2">
    <citation type="journal article" date="2015" name="Data Brief">
        <title>Shoot transcriptome of the giant reed, Arundo donax.</title>
        <authorList>
            <person name="Barrero R.A."/>
            <person name="Guerrero F.D."/>
            <person name="Moolhuijzen P."/>
            <person name="Goolsby J.A."/>
            <person name="Tidwell J."/>
            <person name="Bellgard S.E."/>
            <person name="Bellgard M.I."/>
        </authorList>
    </citation>
    <scope>NUCLEOTIDE SEQUENCE</scope>
    <source>
        <tissue evidence="1">Shoot tissue taken approximately 20 cm above the soil surface</tissue>
    </source>
</reference>